<name>A0A1W2D849_9FIRM</name>
<dbReference type="FunFam" id="1.10.10.10:FF:000049">
    <property type="entry name" value="Heat-inducible transcription repressor HrcA"/>
    <property type="match status" value="1"/>
</dbReference>
<dbReference type="OrthoDB" id="9783139at2"/>
<dbReference type="InterPro" id="IPR023120">
    <property type="entry name" value="WHTH_transcript_rep_HrcA_IDD"/>
</dbReference>
<keyword evidence="3 6" id="KW-0346">Stress response</keyword>
<dbReference type="RefSeq" id="WP_084576868.1">
    <property type="nucleotide sequence ID" value="NZ_CP155572.1"/>
</dbReference>
<evidence type="ECO:0000259" key="7">
    <source>
        <dbReference type="Pfam" id="PF01628"/>
    </source>
</evidence>
<dbReference type="Gene3D" id="3.30.450.40">
    <property type="match status" value="1"/>
</dbReference>
<keyword evidence="1 6" id="KW-0678">Repressor</keyword>
<proteinExistence type="inferred from homology"/>
<comment type="similarity">
    <text evidence="6">Belongs to the HrcA family.</text>
</comment>
<evidence type="ECO:0000313" key="9">
    <source>
        <dbReference type="EMBL" id="SMC93680.1"/>
    </source>
</evidence>
<dbReference type="Pfam" id="PF03444">
    <property type="entry name" value="WHD_HrcA"/>
    <property type="match status" value="1"/>
</dbReference>
<dbReference type="InterPro" id="IPR036390">
    <property type="entry name" value="WH_DNA-bd_sf"/>
</dbReference>
<gene>
    <name evidence="6" type="primary">hrcA</name>
    <name evidence="9" type="ORF">SAMN04488500_11436</name>
</gene>
<sequence>MLDERKRQILQAIIDDYISTAEPIGSRTIARKYNLGVSPATIRNEMADLELLGYLEQPHTSAGRIPSVKGYRFYVDCLLAPPQISDQDIAIIDNWYHTKAGRIEEVFQETAKILSRMTRNVSMVLAPQVSQCTFKYLQFLPLDERRSIVVIVTDTGLLENKIIEIPEGLCHEDLSRVATAINSRLGGLAVDRITTPVLKDIQNDILPDPQVFERAITLLKHVLTVEKNEKIYLGGTNQMLNQPEFRDVDKVKDLLTMFEEDRLLCDILHMADSDGVVVTIGQENKYIGIHDCSVVQATYRIDGQVVGTVAVLGPTRMEYGKTMSVLKFMQRHLGDILKKYKVL</sequence>
<evidence type="ECO:0000256" key="1">
    <source>
        <dbReference type="ARBA" id="ARBA00022491"/>
    </source>
</evidence>
<dbReference type="PANTHER" id="PTHR34824">
    <property type="entry name" value="HEAT-INDUCIBLE TRANSCRIPTION REPRESSOR HRCA"/>
    <property type="match status" value="1"/>
</dbReference>
<dbReference type="HAMAP" id="MF_00081">
    <property type="entry name" value="HrcA"/>
    <property type="match status" value="1"/>
</dbReference>
<protein>
    <recommendedName>
        <fullName evidence="6">Heat-inducible transcription repressor HrcA</fullName>
    </recommendedName>
</protein>
<dbReference type="InterPro" id="IPR002571">
    <property type="entry name" value="HrcA"/>
</dbReference>
<dbReference type="InterPro" id="IPR036388">
    <property type="entry name" value="WH-like_DNA-bd_sf"/>
</dbReference>
<organism evidence="9 10">
    <name type="scientific">Sporomusa malonica</name>
    <dbReference type="NCBI Taxonomy" id="112901"/>
    <lineage>
        <taxon>Bacteria</taxon>
        <taxon>Bacillati</taxon>
        <taxon>Bacillota</taxon>
        <taxon>Negativicutes</taxon>
        <taxon>Selenomonadales</taxon>
        <taxon>Sporomusaceae</taxon>
        <taxon>Sporomusa</taxon>
    </lineage>
</organism>
<keyword evidence="10" id="KW-1185">Reference proteome</keyword>
<feature type="domain" description="Heat-inducible transcription repressor HrcA C-terminal" evidence="7">
    <location>
        <begin position="104"/>
        <end position="323"/>
    </location>
</feature>
<dbReference type="Gene3D" id="1.10.10.10">
    <property type="entry name" value="Winged helix-like DNA-binding domain superfamily/Winged helix DNA-binding domain"/>
    <property type="match status" value="1"/>
</dbReference>
<dbReference type="InterPro" id="IPR005104">
    <property type="entry name" value="WHTH_HrcA_DNA-bd"/>
</dbReference>
<evidence type="ECO:0000256" key="4">
    <source>
        <dbReference type="ARBA" id="ARBA00023163"/>
    </source>
</evidence>
<evidence type="ECO:0000259" key="8">
    <source>
        <dbReference type="Pfam" id="PF03444"/>
    </source>
</evidence>
<evidence type="ECO:0000256" key="2">
    <source>
        <dbReference type="ARBA" id="ARBA00023015"/>
    </source>
</evidence>
<dbReference type="Pfam" id="PF01628">
    <property type="entry name" value="HrcA"/>
    <property type="match status" value="1"/>
</dbReference>
<dbReference type="NCBIfam" id="TIGR00331">
    <property type="entry name" value="hrcA"/>
    <property type="match status" value="1"/>
</dbReference>
<dbReference type="EMBL" id="FWXI01000014">
    <property type="protein sequence ID" value="SMC93680.1"/>
    <property type="molecule type" value="Genomic_DNA"/>
</dbReference>
<evidence type="ECO:0000256" key="3">
    <source>
        <dbReference type="ARBA" id="ARBA00023016"/>
    </source>
</evidence>
<dbReference type="InterPro" id="IPR029016">
    <property type="entry name" value="GAF-like_dom_sf"/>
</dbReference>
<dbReference type="GO" id="GO:0003677">
    <property type="term" value="F:DNA binding"/>
    <property type="evidence" value="ECO:0007669"/>
    <property type="project" value="InterPro"/>
</dbReference>
<comment type="function">
    <text evidence="5 6">Negative regulator of class I heat shock genes (grpE-dnaK-dnaJ and groELS operons). Prevents heat-shock induction of these operons.</text>
</comment>
<dbReference type="InterPro" id="IPR021153">
    <property type="entry name" value="HrcA_C"/>
</dbReference>
<dbReference type="SUPFAM" id="SSF55781">
    <property type="entry name" value="GAF domain-like"/>
    <property type="match status" value="1"/>
</dbReference>
<dbReference type="PANTHER" id="PTHR34824:SF1">
    <property type="entry name" value="HEAT-INDUCIBLE TRANSCRIPTION REPRESSOR HRCA"/>
    <property type="match status" value="1"/>
</dbReference>
<keyword evidence="2 6" id="KW-0805">Transcription regulation</keyword>
<dbReference type="SUPFAM" id="SSF46785">
    <property type="entry name" value="Winged helix' DNA-binding domain"/>
    <property type="match status" value="1"/>
</dbReference>
<evidence type="ECO:0000313" key="10">
    <source>
        <dbReference type="Proteomes" id="UP000192738"/>
    </source>
</evidence>
<dbReference type="Gene3D" id="3.30.390.60">
    <property type="entry name" value="Heat-inducible transcription repressor hrca homolog, domain 3"/>
    <property type="match status" value="1"/>
</dbReference>
<reference evidence="9 10" key="1">
    <citation type="submission" date="2017-04" db="EMBL/GenBank/DDBJ databases">
        <authorList>
            <person name="Afonso C.L."/>
            <person name="Miller P.J."/>
            <person name="Scott M.A."/>
            <person name="Spackman E."/>
            <person name="Goraichik I."/>
            <person name="Dimitrov K.M."/>
            <person name="Suarez D.L."/>
            <person name="Swayne D.E."/>
        </authorList>
    </citation>
    <scope>NUCLEOTIDE SEQUENCE [LARGE SCALE GENOMIC DNA]</scope>
    <source>
        <strain evidence="9 10">DSM 5090</strain>
    </source>
</reference>
<evidence type="ECO:0000256" key="5">
    <source>
        <dbReference type="ARBA" id="ARBA00055319"/>
    </source>
</evidence>
<dbReference type="Proteomes" id="UP000192738">
    <property type="component" value="Unassembled WGS sequence"/>
</dbReference>
<feature type="domain" description="Winged helix-turn-helix transcription repressor HrcA DNA-binding" evidence="8">
    <location>
        <begin position="2"/>
        <end position="72"/>
    </location>
</feature>
<evidence type="ECO:0000256" key="6">
    <source>
        <dbReference type="HAMAP-Rule" id="MF_00081"/>
    </source>
</evidence>
<dbReference type="AlphaFoldDB" id="A0A1W2D849"/>
<dbReference type="GO" id="GO:0045892">
    <property type="term" value="P:negative regulation of DNA-templated transcription"/>
    <property type="evidence" value="ECO:0007669"/>
    <property type="project" value="UniProtKB-UniRule"/>
</dbReference>
<keyword evidence="4 6" id="KW-0804">Transcription</keyword>
<dbReference type="PIRSF" id="PIRSF005485">
    <property type="entry name" value="HrcA"/>
    <property type="match status" value="1"/>
</dbReference>
<dbReference type="STRING" id="112901.SAMN04488500_11436"/>
<accession>A0A1W2D849</accession>